<name>A0AAV2TNH4_CALDB</name>
<comment type="subcellular location">
    <subcellularLocation>
        <location evidence="1">Golgi apparatus membrane</location>
        <topology evidence="1">Single-pass type II membrane protein</topology>
    </subcellularLocation>
</comment>
<evidence type="ECO:0000256" key="7">
    <source>
        <dbReference type="ARBA" id="ARBA00023034"/>
    </source>
</evidence>
<keyword evidence="4" id="KW-0812">Transmembrane</keyword>
<dbReference type="PANTHER" id="PTHR12129:SF17">
    <property type="entry name" value="HEPARAN SULFATE 2-O-SULFOTRANSFERASE 1"/>
    <property type="match status" value="1"/>
</dbReference>
<keyword evidence="10" id="KW-0325">Glycoprotein</keyword>
<dbReference type="PANTHER" id="PTHR12129">
    <property type="entry name" value="HEPARAN SULFATE 2-O-SULFOTRANSFERASE"/>
    <property type="match status" value="1"/>
</dbReference>
<dbReference type="Proteomes" id="UP001497525">
    <property type="component" value="Unassembled WGS sequence"/>
</dbReference>
<gene>
    <name evidence="11" type="ORF">CDAUBV1_LOCUS10693</name>
</gene>
<dbReference type="SUPFAM" id="SSF52540">
    <property type="entry name" value="P-loop containing nucleoside triphosphate hydrolases"/>
    <property type="match status" value="1"/>
</dbReference>
<evidence type="ECO:0008006" key="13">
    <source>
        <dbReference type="Google" id="ProtNLM"/>
    </source>
</evidence>
<proteinExistence type="inferred from homology"/>
<evidence type="ECO:0000256" key="8">
    <source>
        <dbReference type="ARBA" id="ARBA00023136"/>
    </source>
</evidence>
<evidence type="ECO:0000256" key="6">
    <source>
        <dbReference type="ARBA" id="ARBA00022989"/>
    </source>
</evidence>
<dbReference type="Pfam" id="PF03567">
    <property type="entry name" value="Sulfotransfer_2"/>
    <property type="match status" value="1"/>
</dbReference>
<dbReference type="InterPro" id="IPR005331">
    <property type="entry name" value="Sulfotransferase"/>
</dbReference>
<evidence type="ECO:0000313" key="12">
    <source>
        <dbReference type="Proteomes" id="UP001497525"/>
    </source>
</evidence>
<dbReference type="InterPro" id="IPR007734">
    <property type="entry name" value="Heparan_SO4_2-O-STrfase"/>
</dbReference>
<organism evidence="11 12">
    <name type="scientific">Calicophoron daubneyi</name>
    <name type="common">Rumen fluke</name>
    <name type="synonym">Paramphistomum daubneyi</name>
    <dbReference type="NCBI Taxonomy" id="300641"/>
    <lineage>
        <taxon>Eukaryota</taxon>
        <taxon>Metazoa</taxon>
        <taxon>Spiralia</taxon>
        <taxon>Lophotrochozoa</taxon>
        <taxon>Platyhelminthes</taxon>
        <taxon>Trematoda</taxon>
        <taxon>Digenea</taxon>
        <taxon>Plagiorchiida</taxon>
        <taxon>Pronocephalata</taxon>
        <taxon>Paramphistomoidea</taxon>
        <taxon>Paramphistomidae</taxon>
        <taxon>Calicophoron</taxon>
    </lineage>
</organism>
<keyword evidence="7" id="KW-0333">Golgi apparatus</keyword>
<comment type="caution">
    <text evidence="11">The sequence shown here is derived from an EMBL/GenBank/DDBJ whole genome shotgun (WGS) entry which is preliminary data.</text>
</comment>
<evidence type="ECO:0000256" key="5">
    <source>
        <dbReference type="ARBA" id="ARBA00022968"/>
    </source>
</evidence>
<reference evidence="11" key="1">
    <citation type="submission" date="2024-06" db="EMBL/GenBank/DDBJ databases">
        <authorList>
            <person name="Liu X."/>
            <person name="Lenzi L."/>
            <person name="Haldenby T S."/>
            <person name="Uol C."/>
        </authorList>
    </citation>
    <scope>NUCLEOTIDE SEQUENCE</scope>
</reference>
<dbReference type="GO" id="GO:0000139">
    <property type="term" value="C:Golgi membrane"/>
    <property type="evidence" value="ECO:0007669"/>
    <property type="project" value="UniProtKB-SubCell"/>
</dbReference>
<dbReference type="InterPro" id="IPR027417">
    <property type="entry name" value="P-loop_NTPase"/>
</dbReference>
<dbReference type="Gene3D" id="3.40.50.300">
    <property type="entry name" value="P-loop containing nucleotide triphosphate hydrolases"/>
    <property type="match status" value="1"/>
</dbReference>
<keyword evidence="3" id="KW-0808">Transferase</keyword>
<dbReference type="GO" id="GO:0004394">
    <property type="term" value="F:heparan sulfate 2-sulfotransferase activity"/>
    <property type="evidence" value="ECO:0007669"/>
    <property type="project" value="TreeGrafter"/>
</dbReference>
<dbReference type="FunFam" id="3.40.50.300:FF:001418">
    <property type="entry name" value="Heparan sulfate 2-o-sulfotransferase"/>
    <property type="match status" value="1"/>
</dbReference>
<evidence type="ECO:0000256" key="3">
    <source>
        <dbReference type="ARBA" id="ARBA00022679"/>
    </source>
</evidence>
<keyword evidence="5" id="KW-0735">Signal-anchor</keyword>
<evidence type="ECO:0000256" key="9">
    <source>
        <dbReference type="ARBA" id="ARBA00023157"/>
    </source>
</evidence>
<sequence>MGLRIHWRHTIFLACCLAIVILVGELAYLKWLPLHPSTTCFVATAKTDDANAKTISQLVIYNRIPKTASTSLVNLVYALCEINQVTLALLNVTQSSPFMDRTGQHILVQNMTHWIRKGPFMLHGHFAYINFPQFGSEFHPIYINMIRDPLDRLVSHYYFLRFGDDYRPGLIRKRMKDPKTRMQTFDECVQNGGLDCHPNNLWLQVPFFCGHAAYCKIPGNPAAVESAKQHFTENYLFVGLTEAFEDSVHILEKLLPQFFSGASNLLKTSDRWHLRRTKGKLPVQEATRTLFQGNPVWQAEQDFYQFVRAEFYEVRKTLLQSSSNHIDRTDRYFRFVKIRPKSAY</sequence>
<dbReference type="EMBL" id="CAXLJL010000334">
    <property type="protein sequence ID" value="CAL5136558.1"/>
    <property type="molecule type" value="Genomic_DNA"/>
</dbReference>
<evidence type="ECO:0000256" key="1">
    <source>
        <dbReference type="ARBA" id="ARBA00004323"/>
    </source>
</evidence>
<evidence type="ECO:0000313" key="11">
    <source>
        <dbReference type="EMBL" id="CAL5136558.1"/>
    </source>
</evidence>
<accession>A0AAV2TNH4</accession>
<keyword evidence="8" id="KW-0472">Membrane</keyword>
<evidence type="ECO:0000256" key="10">
    <source>
        <dbReference type="ARBA" id="ARBA00023180"/>
    </source>
</evidence>
<dbReference type="AlphaFoldDB" id="A0AAV2TNH4"/>
<keyword evidence="9" id="KW-1015">Disulfide bond</keyword>
<keyword evidence="6" id="KW-1133">Transmembrane helix</keyword>
<comment type="similarity">
    <text evidence="2">Belongs to the sulfotransferase 3 family.</text>
</comment>
<evidence type="ECO:0000256" key="2">
    <source>
        <dbReference type="ARBA" id="ARBA00010569"/>
    </source>
</evidence>
<evidence type="ECO:0000256" key="4">
    <source>
        <dbReference type="ARBA" id="ARBA00022692"/>
    </source>
</evidence>
<dbReference type="GO" id="GO:0009101">
    <property type="term" value="P:glycoprotein biosynthetic process"/>
    <property type="evidence" value="ECO:0007669"/>
    <property type="project" value="UniProtKB-ARBA"/>
</dbReference>
<protein>
    <recommendedName>
        <fullName evidence="13">Heparin sulfate O-sulfotransferase</fullName>
    </recommendedName>
</protein>